<evidence type="ECO:0000313" key="1">
    <source>
        <dbReference type="EMBL" id="MPM90730.1"/>
    </source>
</evidence>
<dbReference type="AlphaFoldDB" id="A0A645DMQ8"/>
<comment type="caution">
    <text evidence="1">The sequence shown here is derived from an EMBL/GenBank/DDBJ whole genome shotgun (WGS) entry which is preliminary data.</text>
</comment>
<reference evidence="1" key="1">
    <citation type="submission" date="2019-08" db="EMBL/GenBank/DDBJ databases">
        <authorList>
            <person name="Kucharzyk K."/>
            <person name="Murdoch R.W."/>
            <person name="Higgins S."/>
            <person name="Loffler F."/>
        </authorList>
    </citation>
    <scope>NUCLEOTIDE SEQUENCE</scope>
</reference>
<gene>
    <name evidence="1" type="ORF">SDC9_137852</name>
</gene>
<accession>A0A645DMQ8</accession>
<organism evidence="1">
    <name type="scientific">bioreactor metagenome</name>
    <dbReference type="NCBI Taxonomy" id="1076179"/>
    <lineage>
        <taxon>unclassified sequences</taxon>
        <taxon>metagenomes</taxon>
        <taxon>ecological metagenomes</taxon>
    </lineage>
</organism>
<protein>
    <submittedName>
        <fullName evidence="1">Uncharacterized protein</fullName>
    </submittedName>
</protein>
<sequence length="347" mass="40292">MPNSISEIDIEDIIEYVKTIFTINKGVHYIIFPLQGSSLKRDIWFSRYHILVCKKEDALLDQIASITSIDKSDVKQFLEHTKRSRSRDFLKSNIMIIEVENQTGNVRDSAYQLAQNCVDVLSLLQTAYGIEVSVFTKVECLEAENRHVAILSKDGWRCGHGYNWNAHLQCKIDLDFMDDILYQTKFAKLYESITIRKNSDELSYKFINAFRLFSRGLVQRKLQGDEALAMLLYFTSLESLITESQQEKRLRLAAILPKLVDGYGYSSRELSTTIDELYKQRNDFVHAGRVPSFSFEDKKLECLERVTALMILKYLDIDTMIELKSGQTRLCAWDNYLDKIFKDIIFC</sequence>
<name>A0A645DMQ8_9ZZZZ</name>
<proteinExistence type="predicted"/>
<dbReference type="EMBL" id="VSSQ01037907">
    <property type="protein sequence ID" value="MPM90730.1"/>
    <property type="molecule type" value="Genomic_DNA"/>
</dbReference>